<geneLocation type="plasmid" evidence="1 2">
    <name>pCadTS8_2</name>
</geneLocation>
<evidence type="ECO:0000313" key="2">
    <source>
        <dbReference type="Proteomes" id="UP001163726"/>
    </source>
</evidence>
<dbReference type="Proteomes" id="UP001163726">
    <property type="component" value="Plasmid pCadTS8_2"/>
</dbReference>
<accession>A0ABY7ARX0</accession>
<protein>
    <recommendedName>
        <fullName evidence="3">DUF3990 domain-containing protein</fullName>
    </recommendedName>
</protein>
<name>A0ABY7ARX0_9ALTE</name>
<evidence type="ECO:0008006" key="3">
    <source>
        <dbReference type="Google" id="ProtNLM"/>
    </source>
</evidence>
<evidence type="ECO:0000313" key="1">
    <source>
        <dbReference type="EMBL" id="WAJ72283.1"/>
    </source>
</evidence>
<organism evidence="1 2">
    <name type="scientific">Catenovulum adriaticum</name>
    <dbReference type="NCBI Taxonomy" id="2984846"/>
    <lineage>
        <taxon>Bacteria</taxon>
        <taxon>Pseudomonadati</taxon>
        <taxon>Pseudomonadota</taxon>
        <taxon>Gammaproteobacteria</taxon>
        <taxon>Alteromonadales</taxon>
        <taxon>Alteromonadaceae</taxon>
        <taxon>Catenovulum</taxon>
    </lineage>
</organism>
<gene>
    <name evidence="1" type="ORF">OLW01_16200</name>
</gene>
<keyword evidence="2" id="KW-1185">Reference proteome</keyword>
<keyword evidence="1" id="KW-0614">Plasmid</keyword>
<dbReference type="EMBL" id="CP109967">
    <property type="protein sequence ID" value="WAJ72283.1"/>
    <property type="molecule type" value="Genomic_DNA"/>
</dbReference>
<reference evidence="1" key="1">
    <citation type="submission" date="2022-10" db="EMBL/GenBank/DDBJ databases">
        <title>Catenovulum adriacola sp. nov. isolated in the Harbour of Susak.</title>
        <authorList>
            <person name="Schoch T."/>
            <person name="Reich S.J."/>
            <person name="Stoeferle S."/>
            <person name="Flaiz M."/>
            <person name="Kazda M."/>
            <person name="Riedel C.U."/>
            <person name="Duerre P."/>
        </authorList>
    </citation>
    <scope>NUCLEOTIDE SEQUENCE</scope>
    <source>
        <strain evidence="1">TS8</strain>
        <plasmid evidence="1">pCadTS8_2</plasmid>
    </source>
</reference>
<dbReference type="Gene3D" id="3.90.175.10">
    <property type="entry name" value="Diphtheria Toxin, domain 1"/>
    <property type="match status" value="1"/>
</dbReference>
<proteinExistence type="predicted"/>
<dbReference type="RefSeq" id="WP_268076998.1">
    <property type="nucleotide sequence ID" value="NZ_CP109967.1"/>
</dbReference>
<sequence length="197" mass="22546">MYSSKPAIVYGFHGLDKNTALNILLQEDNFRHSTNKYDWLGSGVYFWENNLERAKQYAIQDSKRKNSSIEKPFVLGAVIELGNCLDLLDQKYNDFLKVAYTQLKQDLEAEGIEIPINKRFSSNDFDFKARELDCAVIRYACALAEDAGEPFDSVRAAFIEGNPLYEGARFYSENHIQLAIINPDCIKGIFLPREKQN</sequence>
<dbReference type="SUPFAM" id="SSF56399">
    <property type="entry name" value="ADP-ribosylation"/>
    <property type="match status" value="1"/>
</dbReference>